<evidence type="ECO:0000256" key="4">
    <source>
        <dbReference type="ARBA" id="ARBA00022692"/>
    </source>
</evidence>
<accession>A0AA38C7J7</accession>
<feature type="non-terminal residue" evidence="10">
    <location>
        <position position="285"/>
    </location>
</feature>
<dbReference type="GO" id="GO:0030964">
    <property type="term" value="C:NADH dehydrogenase complex"/>
    <property type="evidence" value="ECO:0007669"/>
    <property type="project" value="TreeGrafter"/>
</dbReference>
<dbReference type="PANTHER" id="PTHR11434">
    <property type="entry name" value="NADH-UBIQUINONE OXIDOREDUCTASE SUBUNIT ND4L"/>
    <property type="match status" value="1"/>
</dbReference>
<dbReference type="InterPro" id="IPR039428">
    <property type="entry name" value="NUOK/Mnh_C1-like"/>
</dbReference>
<dbReference type="Pfam" id="PF00420">
    <property type="entry name" value="Oxidored_q2"/>
    <property type="match status" value="1"/>
</dbReference>
<dbReference type="PANTHER" id="PTHR11434:SF21">
    <property type="entry name" value="NADH DEHYDROGENASE SUBUNIT 4L-RELATED"/>
    <property type="match status" value="1"/>
</dbReference>
<name>A0AA38C7J7_TAXCH</name>
<keyword evidence="7" id="KW-0520">NAD</keyword>
<sequence>MSWDRGVLRGSGYLARPAYLSIVWICGKGCSQGSDSENSGQGADTLARIRVTATRRGRERELYPTRDGRKLGCYRKGGIIVLVLEKSRRPDRRRLPLGEEREGVAETKWTSIIAASIHPGQRSGAGPREWDTAWKRRAGPGDRFRIQNQVPSGISPPFHVPEMDLVKYSTFPMIIPLSGIRGISPNRRNITIMSMSIESMSPAVNLNPSVFPVYPDDMMGQSFALSVLTVAAAESAIGLAIPVITFRIRGTIAVESINRMKGRAAPARPTGPLSPSPRYRERGFG</sequence>
<evidence type="ECO:0000313" key="11">
    <source>
        <dbReference type="Proteomes" id="UP000824469"/>
    </source>
</evidence>
<comment type="similarity">
    <text evidence="2">Belongs to the complex I subunit 4L family.</text>
</comment>
<keyword evidence="5" id="KW-1278">Translocase</keyword>
<dbReference type="Proteomes" id="UP000824469">
    <property type="component" value="Unassembled WGS sequence"/>
</dbReference>
<evidence type="ECO:0000256" key="2">
    <source>
        <dbReference type="ARBA" id="ARBA00010519"/>
    </source>
</evidence>
<evidence type="ECO:0000256" key="1">
    <source>
        <dbReference type="ARBA" id="ARBA00004141"/>
    </source>
</evidence>
<evidence type="ECO:0000256" key="5">
    <source>
        <dbReference type="ARBA" id="ARBA00022967"/>
    </source>
</evidence>
<evidence type="ECO:0000256" key="6">
    <source>
        <dbReference type="ARBA" id="ARBA00022989"/>
    </source>
</evidence>
<dbReference type="HAMAP" id="MF_01456">
    <property type="entry name" value="NDH1_NuoK"/>
    <property type="match status" value="1"/>
</dbReference>
<gene>
    <name evidence="10" type="ORF">KI387_041782</name>
</gene>
<evidence type="ECO:0000313" key="10">
    <source>
        <dbReference type="EMBL" id="KAH9291123.1"/>
    </source>
</evidence>
<comment type="subcellular location">
    <subcellularLocation>
        <location evidence="1">Membrane</location>
        <topology evidence="1">Multi-pass membrane protein</topology>
    </subcellularLocation>
</comment>
<evidence type="ECO:0000256" key="7">
    <source>
        <dbReference type="ARBA" id="ARBA00023027"/>
    </source>
</evidence>
<dbReference type="GO" id="GO:0042773">
    <property type="term" value="P:ATP synthesis coupled electron transport"/>
    <property type="evidence" value="ECO:0007669"/>
    <property type="project" value="InterPro"/>
</dbReference>
<keyword evidence="4" id="KW-0812">Transmembrane</keyword>
<keyword evidence="6" id="KW-1133">Transmembrane helix</keyword>
<keyword evidence="3" id="KW-0813">Transport</keyword>
<dbReference type="InterPro" id="IPR001133">
    <property type="entry name" value="NADH_UbQ_OxRdtase_chain4L/K"/>
</dbReference>
<evidence type="ECO:0000256" key="3">
    <source>
        <dbReference type="ARBA" id="ARBA00022448"/>
    </source>
</evidence>
<comment type="caution">
    <text evidence="10">The sequence shown here is derived from an EMBL/GenBank/DDBJ whole genome shotgun (WGS) entry which is preliminary data.</text>
</comment>
<evidence type="ECO:0008006" key="12">
    <source>
        <dbReference type="Google" id="ProtNLM"/>
    </source>
</evidence>
<protein>
    <recommendedName>
        <fullName evidence="12">NADH dehydrogenase subunit 4L</fullName>
    </recommendedName>
</protein>
<evidence type="ECO:0000256" key="8">
    <source>
        <dbReference type="ARBA" id="ARBA00023136"/>
    </source>
</evidence>
<keyword evidence="8" id="KW-0472">Membrane</keyword>
<evidence type="ECO:0000256" key="9">
    <source>
        <dbReference type="SAM" id="MobiDB-lite"/>
    </source>
</evidence>
<dbReference type="NCBIfam" id="NF004323">
    <property type="entry name" value="PRK05715.1-5"/>
    <property type="match status" value="1"/>
</dbReference>
<dbReference type="EMBL" id="JAHRHJ020003811">
    <property type="protein sequence ID" value="KAH9291123.1"/>
    <property type="molecule type" value="Genomic_DNA"/>
</dbReference>
<dbReference type="GO" id="GO:0016651">
    <property type="term" value="F:oxidoreductase activity, acting on NAD(P)H"/>
    <property type="evidence" value="ECO:0007669"/>
    <property type="project" value="InterPro"/>
</dbReference>
<dbReference type="Gene3D" id="1.10.287.3510">
    <property type="match status" value="1"/>
</dbReference>
<reference evidence="10 11" key="1">
    <citation type="journal article" date="2021" name="Nat. Plants">
        <title>The Taxus genome provides insights into paclitaxel biosynthesis.</title>
        <authorList>
            <person name="Xiong X."/>
            <person name="Gou J."/>
            <person name="Liao Q."/>
            <person name="Li Y."/>
            <person name="Zhou Q."/>
            <person name="Bi G."/>
            <person name="Li C."/>
            <person name="Du R."/>
            <person name="Wang X."/>
            <person name="Sun T."/>
            <person name="Guo L."/>
            <person name="Liang H."/>
            <person name="Lu P."/>
            <person name="Wu Y."/>
            <person name="Zhang Z."/>
            <person name="Ro D.K."/>
            <person name="Shang Y."/>
            <person name="Huang S."/>
            <person name="Yan J."/>
        </authorList>
    </citation>
    <scope>NUCLEOTIDE SEQUENCE [LARGE SCALE GENOMIC DNA]</scope>
    <source>
        <strain evidence="10">Ta-2019</strain>
    </source>
</reference>
<organism evidence="10 11">
    <name type="scientific">Taxus chinensis</name>
    <name type="common">Chinese yew</name>
    <name type="synonym">Taxus wallichiana var. chinensis</name>
    <dbReference type="NCBI Taxonomy" id="29808"/>
    <lineage>
        <taxon>Eukaryota</taxon>
        <taxon>Viridiplantae</taxon>
        <taxon>Streptophyta</taxon>
        <taxon>Embryophyta</taxon>
        <taxon>Tracheophyta</taxon>
        <taxon>Spermatophyta</taxon>
        <taxon>Pinopsida</taxon>
        <taxon>Pinidae</taxon>
        <taxon>Conifers II</taxon>
        <taxon>Cupressales</taxon>
        <taxon>Taxaceae</taxon>
        <taxon>Taxus</taxon>
    </lineage>
</organism>
<keyword evidence="11" id="KW-1185">Reference proteome</keyword>
<dbReference type="AlphaFoldDB" id="A0AA38C7J7"/>
<feature type="region of interest" description="Disordered" evidence="9">
    <location>
        <begin position="261"/>
        <end position="285"/>
    </location>
</feature>
<proteinExistence type="inferred from homology"/>